<dbReference type="OrthoDB" id="1932457at2759"/>
<dbReference type="STRING" id="3476.A0A2P5AL16"/>
<dbReference type="PANTHER" id="PTHR47290">
    <property type="entry name" value="RING FINGER PROTEIN"/>
    <property type="match status" value="1"/>
</dbReference>
<evidence type="ECO:0000256" key="1">
    <source>
        <dbReference type="SAM" id="MobiDB-lite"/>
    </source>
</evidence>
<dbReference type="PANTHER" id="PTHR47290:SF4">
    <property type="entry name" value="RING FINGER PROTEIN"/>
    <property type="match status" value="1"/>
</dbReference>
<evidence type="ECO:0000313" key="3">
    <source>
        <dbReference type="Proteomes" id="UP000237105"/>
    </source>
</evidence>
<reference evidence="3" key="1">
    <citation type="submission" date="2016-06" db="EMBL/GenBank/DDBJ databases">
        <title>Parallel loss of symbiosis genes in relatives of nitrogen-fixing non-legume Parasponia.</title>
        <authorList>
            <person name="Van Velzen R."/>
            <person name="Holmer R."/>
            <person name="Bu F."/>
            <person name="Rutten L."/>
            <person name="Van Zeijl A."/>
            <person name="Liu W."/>
            <person name="Santuari L."/>
            <person name="Cao Q."/>
            <person name="Sharma T."/>
            <person name="Shen D."/>
            <person name="Roswanjaya Y."/>
            <person name="Wardhani T."/>
            <person name="Kalhor M.S."/>
            <person name="Jansen J."/>
            <person name="Van den Hoogen J."/>
            <person name="Gungor B."/>
            <person name="Hartog M."/>
            <person name="Hontelez J."/>
            <person name="Verver J."/>
            <person name="Yang W.-C."/>
            <person name="Schijlen E."/>
            <person name="Repin R."/>
            <person name="Schilthuizen M."/>
            <person name="Schranz E."/>
            <person name="Heidstra R."/>
            <person name="Miyata K."/>
            <person name="Fedorova E."/>
            <person name="Kohlen W."/>
            <person name="Bisseling T."/>
            <person name="Smit S."/>
            <person name="Geurts R."/>
        </authorList>
    </citation>
    <scope>NUCLEOTIDE SEQUENCE [LARGE SCALE GENOMIC DNA]</scope>
    <source>
        <strain evidence="3">cv. WU1-14</strain>
    </source>
</reference>
<dbReference type="InterPro" id="IPR044171">
    <property type="entry name" value="LAX2-like"/>
</dbReference>
<name>A0A2P5AL16_PARAD</name>
<dbReference type="Proteomes" id="UP000237105">
    <property type="component" value="Unassembled WGS sequence"/>
</dbReference>
<proteinExistence type="predicted"/>
<gene>
    <name evidence="2" type="ORF">PanWU01x14_322020</name>
</gene>
<organism evidence="2 3">
    <name type="scientific">Parasponia andersonii</name>
    <name type="common">Sponia andersonii</name>
    <dbReference type="NCBI Taxonomy" id="3476"/>
    <lineage>
        <taxon>Eukaryota</taxon>
        <taxon>Viridiplantae</taxon>
        <taxon>Streptophyta</taxon>
        <taxon>Embryophyta</taxon>
        <taxon>Tracheophyta</taxon>
        <taxon>Spermatophyta</taxon>
        <taxon>Magnoliopsida</taxon>
        <taxon>eudicotyledons</taxon>
        <taxon>Gunneridae</taxon>
        <taxon>Pentapetalae</taxon>
        <taxon>rosids</taxon>
        <taxon>fabids</taxon>
        <taxon>Rosales</taxon>
        <taxon>Cannabaceae</taxon>
        <taxon>Parasponia</taxon>
    </lineage>
</organism>
<feature type="region of interest" description="Disordered" evidence="1">
    <location>
        <begin position="1"/>
        <end position="21"/>
    </location>
</feature>
<dbReference type="AlphaFoldDB" id="A0A2P5AL16"/>
<evidence type="ECO:0000313" key="2">
    <source>
        <dbReference type="EMBL" id="PON37224.1"/>
    </source>
</evidence>
<dbReference type="EMBL" id="JXTB01000538">
    <property type="protein sequence ID" value="PON37224.1"/>
    <property type="molecule type" value="Genomic_DNA"/>
</dbReference>
<feature type="compositionally biased region" description="Low complexity" evidence="1">
    <location>
        <begin position="8"/>
        <end position="18"/>
    </location>
</feature>
<comment type="caution">
    <text evidence="2">The sequence shown here is derived from an EMBL/GenBank/DDBJ whole genome shotgun (WGS) entry which is preliminary data.</text>
</comment>
<sequence>MYFQHLGSTTSTSTRTSSNFPPPHHYQLEFNWAFGPNLIHQPPQNHNNLMASSTSNFSSCSSSLMMPQLLIGSSYFGSHQFHHQLQLLPVEAATAAGPSLDFRLVNPRRRPRSGICFMLQASQNQDGTMTVRFIIKYLVNKPRLDSESEGAILLIGYGYTGSGIDLGRWESATSCRLEAS</sequence>
<accession>A0A2P5AL16</accession>
<protein>
    <submittedName>
        <fullName evidence="2">Uncharacterized protein</fullName>
    </submittedName>
</protein>
<keyword evidence="3" id="KW-1185">Reference proteome</keyword>